<dbReference type="EMBL" id="FOGI01000003">
    <property type="protein sequence ID" value="SER38843.1"/>
    <property type="molecule type" value="Genomic_DNA"/>
</dbReference>
<feature type="domain" description="wHTH-Hsp90 Na associated" evidence="2">
    <location>
        <begin position="1173"/>
        <end position="1213"/>
    </location>
</feature>
<sequence>MADEVAELCERLRQLWEESGKPPLAAVGKRTGVSKSRISELHLGQTVSAPPWNVVQALVETYADHGARAGAVSALTTDLRYWRALHGRAERSPRPTPARRPAAADWTDLVRSHPAWTGVDEASGHVAMAMTAAEQLFAASRAPDDPWRDDALPKRVTAQVGALIGLIGEVGFSPLEAALLALAPLAHHARTVRVDVDEASFARFLDGQQERRLVARGLPEIDKWLRHRWLATQPLPPTSLDLPEPTRRVVVDALDRVTRLFRLSPGDLGNPDRLDLRPRTSHLGGVVVRERLIGLLLAAAHALAVEPIALSPVVVEHLGVPNPVDLARLRSTLAELSWEPVHIGLGLVAECHHEAVMEALRDQVTRVDAVLSAIHAVSADDAHLQPLLLLPARASADRVVPASVDGIPAFTVPVTRFRLDETRVRELLMGEQLYGDRSLAVRELYQNALDACRYRQARHQFLDRTDWSGRITFEQGVDDTGRHYLRCTDNGIGMGAQELREVFSQAGIRFADRPEFAEEQAEWAERDIHLHPNSRFGIGVLSYFMLADEIEVTTCRMDRHGGRPGPVWRVWIVGPGHLFRISQVEDHGTQPGTTVTLYLRDLKSTFSCVEVLDRLLGIAEFHTTAEDDGVAAEWEPFVFRPRNTSGVNGSGELVHGPQEPNGQVVWCENGGALLADGLYTTPAKQLGVLKTLTNHPDLRGAVVNLTRDWVPRLTVDRTTVLDDVSDQVERLLDDAAPTLLVAAPEFLSERWLHHVADTSPGVADIVASAAIETNATSLGEDFARIGCSPGGINNDRSRTNSGAWLHPMPDWILFWHLLAHVPALLGAGGPVRAGSIMPALPSDWTVLARLNRTTRSPDVAARADPVDAADIADVAALLGRGPRAVARRLAELGYPVENPDSLPERAEPGDRALLAALSAGRSIPQGHVAWYSRAANLSPAEVAERLRAYSFDVAEFPVPRRYTEADVVLLSRDLDGRPGWLVGAEVGTRHAESAAEHLRWPLGAVVDRLAVLGYRVTGSADENPAARSWFPSRKPQGRPWLDDPGTDPLIGELDLPDETWSPARALHAAIFVSHRTQRSLSAVLDWIEQQGSCRPRVVPDIDVATRADSAIFHWQRSCQIFLQQHRAPGYLQPLVTRNAHLGPWDGTAARLAELGIAFRPFEDQDGPSLLVRFDERETHSPDEPVSIRQVLGLALTTGLPVAEVVARLEELDFEVEPVEEAIERLMGRVPRVGG</sequence>
<evidence type="ECO:0000313" key="4">
    <source>
        <dbReference type="Proteomes" id="UP000199051"/>
    </source>
</evidence>
<reference evidence="4" key="1">
    <citation type="submission" date="2016-10" db="EMBL/GenBank/DDBJ databases">
        <authorList>
            <person name="Varghese N."/>
            <person name="Submissions S."/>
        </authorList>
    </citation>
    <scope>NUCLEOTIDE SEQUENCE [LARGE SCALE GENOMIC DNA]</scope>
    <source>
        <strain evidence="4">DSM 44260</strain>
    </source>
</reference>
<proteinExistence type="predicted"/>
<accession>A0A1H9NU33</accession>
<evidence type="ECO:0000313" key="3">
    <source>
        <dbReference type="EMBL" id="SER38843.1"/>
    </source>
</evidence>
<evidence type="ECO:0008006" key="5">
    <source>
        <dbReference type="Google" id="ProtNLM"/>
    </source>
</evidence>
<feature type="domain" description="wHTH-Hsp90 Na associated" evidence="2">
    <location>
        <begin position="844"/>
        <end position="894"/>
    </location>
</feature>
<dbReference type="InterPro" id="IPR056506">
    <property type="entry name" value="iHD-CE"/>
</dbReference>
<dbReference type="Proteomes" id="UP000199051">
    <property type="component" value="Unassembled WGS sequence"/>
</dbReference>
<dbReference type="InterPro" id="IPR036890">
    <property type="entry name" value="HATPase_C_sf"/>
</dbReference>
<dbReference type="STRING" id="155974.SAMN04487818_103108"/>
<feature type="domain" description="iHD-CE" evidence="1">
    <location>
        <begin position="106"/>
        <end position="402"/>
    </location>
</feature>
<feature type="domain" description="wHTH-Hsp90 Na associated" evidence="2">
    <location>
        <begin position="964"/>
        <end position="1014"/>
    </location>
</feature>
<dbReference type="InterPro" id="IPR056507">
    <property type="entry name" value="wHTH-HSP90_Na-assoc"/>
</dbReference>
<dbReference type="Pfam" id="PF24401">
    <property type="entry name" value="iHD-CE"/>
    <property type="match status" value="1"/>
</dbReference>
<dbReference type="Gene3D" id="3.30.565.10">
    <property type="entry name" value="Histidine kinase-like ATPase, C-terminal domain"/>
    <property type="match status" value="1"/>
</dbReference>
<organism evidence="3 4">
    <name type="scientific">Actinokineospora terrae</name>
    <dbReference type="NCBI Taxonomy" id="155974"/>
    <lineage>
        <taxon>Bacteria</taxon>
        <taxon>Bacillati</taxon>
        <taxon>Actinomycetota</taxon>
        <taxon>Actinomycetes</taxon>
        <taxon>Pseudonocardiales</taxon>
        <taxon>Pseudonocardiaceae</taxon>
        <taxon>Actinokineospora</taxon>
    </lineage>
</organism>
<protein>
    <recommendedName>
        <fullName evidence="5">Histidine kinase-, DNA gyrase B-, and HSP90-like ATPase</fullName>
    </recommendedName>
</protein>
<dbReference type="SUPFAM" id="SSF55874">
    <property type="entry name" value="ATPase domain of HSP90 chaperone/DNA topoisomerase II/histidine kinase"/>
    <property type="match status" value="1"/>
</dbReference>
<dbReference type="Pfam" id="PF24410">
    <property type="entry name" value="wHTH-HSP90_Na-assoc"/>
    <property type="match status" value="4"/>
</dbReference>
<keyword evidence="4" id="KW-1185">Reference proteome</keyword>
<name>A0A1H9NU33_9PSEU</name>
<dbReference type="AlphaFoldDB" id="A0A1H9NU33"/>
<dbReference type="RefSeq" id="WP_092775581.1">
    <property type="nucleotide sequence ID" value="NZ_FOGI01000003.1"/>
</dbReference>
<evidence type="ECO:0000259" key="1">
    <source>
        <dbReference type="Pfam" id="PF24401"/>
    </source>
</evidence>
<evidence type="ECO:0000259" key="2">
    <source>
        <dbReference type="Pfam" id="PF24410"/>
    </source>
</evidence>
<feature type="domain" description="wHTH-Hsp90 Na associated" evidence="2">
    <location>
        <begin position="917"/>
        <end position="951"/>
    </location>
</feature>
<dbReference type="PRINTS" id="PR00775">
    <property type="entry name" value="HEATSHOCK90"/>
</dbReference>
<dbReference type="InterPro" id="IPR020575">
    <property type="entry name" value="Hsp90_N"/>
</dbReference>
<gene>
    <name evidence="3" type="ORF">SAMN04487818_103108</name>
</gene>